<accession>A0A3D3R6C7</accession>
<organism evidence="1 2">
    <name type="scientific">Gimesia maris</name>
    <dbReference type="NCBI Taxonomy" id="122"/>
    <lineage>
        <taxon>Bacteria</taxon>
        <taxon>Pseudomonadati</taxon>
        <taxon>Planctomycetota</taxon>
        <taxon>Planctomycetia</taxon>
        <taxon>Planctomycetales</taxon>
        <taxon>Planctomycetaceae</taxon>
        <taxon>Gimesia</taxon>
    </lineage>
</organism>
<proteinExistence type="predicted"/>
<dbReference type="AlphaFoldDB" id="A0A3D3R6C7"/>
<protein>
    <submittedName>
        <fullName evidence="1">Uncharacterized protein</fullName>
    </submittedName>
</protein>
<gene>
    <name evidence="1" type="ORF">DIT97_15185</name>
</gene>
<comment type="caution">
    <text evidence="1">The sequence shown here is derived from an EMBL/GenBank/DDBJ whole genome shotgun (WGS) entry which is preliminary data.</text>
</comment>
<dbReference type="EMBL" id="DQAY01000089">
    <property type="protein sequence ID" value="HCO24309.1"/>
    <property type="molecule type" value="Genomic_DNA"/>
</dbReference>
<dbReference type="Proteomes" id="UP000263642">
    <property type="component" value="Unassembled WGS sequence"/>
</dbReference>
<evidence type="ECO:0000313" key="1">
    <source>
        <dbReference type="EMBL" id="HCO24309.1"/>
    </source>
</evidence>
<evidence type="ECO:0000313" key="2">
    <source>
        <dbReference type="Proteomes" id="UP000263642"/>
    </source>
</evidence>
<reference evidence="1 2" key="1">
    <citation type="journal article" date="2018" name="Nat. Biotechnol.">
        <title>A standardized bacterial taxonomy based on genome phylogeny substantially revises the tree of life.</title>
        <authorList>
            <person name="Parks D.H."/>
            <person name="Chuvochina M."/>
            <person name="Waite D.W."/>
            <person name="Rinke C."/>
            <person name="Skarshewski A."/>
            <person name="Chaumeil P.A."/>
            <person name="Hugenholtz P."/>
        </authorList>
    </citation>
    <scope>NUCLEOTIDE SEQUENCE [LARGE SCALE GENOMIC DNA]</scope>
    <source>
        <strain evidence="1">UBA9375</strain>
    </source>
</reference>
<sequence length="65" mass="7425">MALKQQTRETQERQAINIVPLPAEHNSIFCYGKSQSVNSLLELQKKQIVDSRFLSLESTISILLH</sequence>
<name>A0A3D3R6C7_9PLAN</name>